<evidence type="ECO:0000313" key="1">
    <source>
        <dbReference type="EMBL" id="UZA04240.1"/>
    </source>
</evidence>
<sequence>MTNSILSHSLAVLTDEYHRYNAMHEQNPYMGYADRANAISNAIHALKQSTPKPKTALNRILGGAE</sequence>
<organism evidence="1 2">
    <name type="scientific">Moraxella bovis</name>
    <dbReference type="NCBI Taxonomy" id="476"/>
    <lineage>
        <taxon>Bacteria</taxon>
        <taxon>Pseudomonadati</taxon>
        <taxon>Pseudomonadota</taxon>
        <taxon>Gammaproteobacteria</taxon>
        <taxon>Moraxellales</taxon>
        <taxon>Moraxellaceae</taxon>
        <taxon>Moraxella</taxon>
    </lineage>
</organism>
<gene>
    <name evidence="1" type="ORF">LP092_05740</name>
</gene>
<dbReference type="EMBL" id="CP087830">
    <property type="protein sequence ID" value="UZA04240.1"/>
    <property type="molecule type" value="Genomic_DNA"/>
</dbReference>
<accession>A0ABY6M9N1</accession>
<dbReference type="GeneID" id="77188909"/>
<reference evidence="1" key="1">
    <citation type="journal article" date="2022" name="BMC Microbiol.">
        <title>Whole genome sequencing of Moraxella bovis strains from North America reveals two genotypes with different genetic determinants.</title>
        <authorList>
            <person name="Wynn E.L."/>
            <person name="Hille M.M."/>
            <person name="Loy J.D."/>
            <person name="Schuller G."/>
            <person name="Kuhn K.L."/>
            <person name="Dickey A.M."/>
            <person name="Bono J.L."/>
            <person name="Clawson M.L."/>
        </authorList>
    </citation>
    <scope>NUCLEOTIDE SEQUENCE</scope>
    <source>
        <strain evidence="1">SAM102599</strain>
    </source>
</reference>
<dbReference type="RefSeq" id="WP_078273508.1">
    <property type="nucleotide sequence ID" value="NZ_CP087768.1"/>
</dbReference>
<keyword evidence="2" id="KW-1185">Reference proteome</keyword>
<protein>
    <submittedName>
        <fullName evidence="1">Uncharacterized protein</fullName>
    </submittedName>
</protein>
<name>A0ABY6M9N1_MORBO</name>
<dbReference type="Proteomes" id="UP001163632">
    <property type="component" value="Chromosome"/>
</dbReference>
<evidence type="ECO:0000313" key="2">
    <source>
        <dbReference type="Proteomes" id="UP001163632"/>
    </source>
</evidence>
<proteinExistence type="predicted"/>